<keyword evidence="5" id="KW-0479">Metal-binding</keyword>
<feature type="region of interest" description="Disordered" evidence="13">
    <location>
        <begin position="1300"/>
        <end position="1332"/>
    </location>
</feature>
<dbReference type="GO" id="GO:0046872">
    <property type="term" value="F:metal ion binding"/>
    <property type="evidence" value="ECO:0007669"/>
    <property type="project" value="UniProtKB-KW"/>
</dbReference>
<feature type="active site" evidence="12">
    <location>
        <position position="341"/>
    </location>
</feature>
<comment type="subcellular location">
    <subcellularLocation>
        <location evidence="1">Secreted</location>
    </subcellularLocation>
</comment>
<feature type="signal peptide" evidence="15">
    <location>
        <begin position="1"/>
        <end position="22"/>
    </location>
</feature>
<dbReference type="InterPro" id="IPR027268">
    <property type="entry name" value="Peptidase_M4/M1_CTD_sf"/>
</dbReference>
<organism evidence="18 19">
    <name type="scientific">Pseudoalteromonas fuliginea</name>
    <dbReference type="NCBI Taxonomy" id="1872678"/>
    <lineage>
        <taxon>Bacteria</taxon>
        <taxon>Pseudomonadati</taxon>
        <taxon>Pseudomonadota</taxon>
        <taxon>Gammaproteobacteria</taxon>
        <taxon>Alteromonadales</taxon>
        <taxon>Pseudoalteromonadaceae</taxon>
        <taxon>Pseudoalteromonas</taxon>
    </lineage>
</organism>
<dbReference type="PANTHER" id="PTHR33794:SF1">
    <property type="entry name" value="BACILLOLYSIN"/>
    <property type="match status" value="1"/>
</dbReference>
<evidence type="ECO:0000259" key="16">
    <source>
        <dbReference type="Pfam" id="PF01447"/>
    </source>
</evidence>
<evidence type="ECO:0000256" key="12">
    <source>
        <dbReference type="PIRSR" id="PIRSR623612-1"/>
    </source>
</evidence>
<keyword evidence="14" id="KW-1133">Transmembrane helix</keyword>
<dbReference type="SUPFAM" id="SSF55486">
    <property type="entry name" value="Metalloproteases ('zincins'), catalytic domain"/>
    <property type="match status" value="1"/>
</dbReference>
<dbReference type="Pfam" id="PF02868">
    <property type="entry name" value="Peptidase_M4_C"/>
    <property type="match status" value="1"/>
</dbReference>
<dbReference type="Pfam" id="PF01447">
    <property type="entry name" value="Peptidase_M4"/>
    <property type="match status" value="1"/>
</dbReference>
<evidence type="ECO:0000256" key="8">
    <source>
        <dbReference type="ARBA" id="ARBA00022833"/>
    </source>
</evidence>
<keyword evidence="6 15" id="KW-0732">Signal</keyword>
<evidence type="ECO:0000256" key="2">
    <source>
        <dbReference type="ARBA" id="ARBA00009388"/>
    </source>
</evidence>
<evidence type="ECO:0000256" key="14">
    <source>
        <dbReference type="SAM" id="Phobius"/>
    </source>
</evidence>
<keyword evidence="10" id="KW-0482">Metalloprotease</keyword>
<sequence length="2092" mass="231065">MYKGLTAGITALCVFNSMVAHSAVVERITPVNKVELTALLNNSSTSNSKNINPVYFSEISKNNSMLSKGINGSKKSKKMQQYYAGVPIWGQQISVQNKTNHISGFFAKNISDEQLKKTKNNQFKPEDAAKAILAKSKLNIASRFDITSNDRYIYINNGKARYVRLIELFVNDQSLESLPAALIDESDYSLIKVWNNIQQAQASGPGGNTKTGQYEYGTDFPALEVTQNGTTCFLENDKVKTVTMESGQEPVDAFSFLCDRNTHKEINGAYSPLNDAHAFGTAVFDMYEQWYNTAPLTFKLLMRVHQDNGWENATWNGYAMTFGDGADRFHPLVSLDIVSHEVSHGFTNQNSDLMYFDQSGGINESFSDMAGETAEFFVRGETDWLSGADITKQATALRYFETPSNDGVSIDHANDFYYGMDVHFSSGVFNRAFFLLATSEGWDPKKAFEIMLKANQNYWISSSDYIDAACGAINTAIDLRYNAGDVVNAFNAVGVICNNIQFIDSDLDGMDDNWERVYNLDPSSAGDADLDLDNDGLTNLEEYNANTLPNNEDSDGDTLTDFAELNEHNTNPISSDSDLDTMPDNWELTYQLNPLDGSDSQLDLDGDGISNLIEYLAGSDPSDASSTPDVPSTTTINFDDGLVPENFISSVPSTPWLVVQDVETNSFVLTNNDIGDSQQTSVEYSVLIDSDKFLNFNYNINSEENFDFFTVYINDELVLNKSGVSLQWETFTHAISAGLNKLTFVYSKDMSVSTDSDAVFIDNIYIGDEFSDIDADGIADYWELQHGLNINDSSDALLDNDEDGLSNLQEFENQGLPNNADTDGDKMPDGWEFYNGLSLTDPSDATSDHDGDGFSNLIEFISGTNPQDISSFPLHLDITDSFEGSELPSWLVDNEQSNSPWYIDTTFATDGAQSIRSGVLSDNEISQFDVTGLFKSGYLLFDFKIESESCCDNLHVYVNEQRIFASDSSLKEGPLLLEIEEGVQNISFKYSKDGSASYGQDTVWIDNFVYLPLDDMRDSDGDLLPDVWEVKYALDRLDSTDAQLDLDNDGLSALQEYELGTNPNLGDTDNDELSDGYEVDNGLLPLDSTDALLDTDNDGYSNYQEFYAQSRADSSQSIPSTFSNLSESFEGNSLPSYLTPLANSQKEWSAYQNWFTDGAQSISIIDVKQGEQVGFALAGVFEQGYLNLDYSYSYSGVFVVIVNGNKLDLFTNESRLLIPINAGFNIIKVSFIPNHDIQFALAVDQLQWISEVDPTLDTDNDGIPDYWEFEHGLNVLDSYDASNDNDYDGLTNLIEFELNTNPQSNDTDSDGVIDNEDSAPTDPTQGENQAPTFTDLSAVTIEAEREYTYLLDLYRPDVVDNGYFTPEVYISNGSRFDVGEHQVTWIARDRAGNETQAVQTVFIVDTVAPIFEANSTLHFYGNTIDGIKNELLNGYVIRENVSGLSSVTIDNDFVFRTGLVNVAVTAEDGAGNKASGVVNVQIYPEIAIQPFTLSDSIHKIVVKLYISGESPTGYARFQLRAGNNYKSFSIDESGSIEVELDPSFIGNSTLLELEPNYSVFVTDKAQSKILFHDELIEPYISLLYKQNNKVVTSIERSNSPTSVVVKLMGTTPEYAQLNENTGSDLDFYRLSDTSWEMTFDSKSISSDVFELSFSATINDDVVATTTQTIPVIDEVVFNDPLIDTDGDGIPDIEEGMSDADRDGIPDYLDNSSIMNIGILESGKVLHSVNEFNSIRVGTIARLSNSDVIHSLTIDEQQLENHLSDLDIFEPHFQAKSDLVNLNVELANEADYVEIALPQLDNALLSSDLQVRLLSISGWKTVPKLTGNVYQEICSQCTAFEVLDGGEFDLDGQKNGFVELVAKLAQESLNQAPVLALELPDQMNELETFNLDASNTIDPDGDIISYSWSVANEAVTINTPELDIATLTVGELTQSVDSVITLIIDDGYEEFTYTHNVKFLHINQLPEITLASTYSVNEGDNVVIIAEATDKESSDLSYSWVQVQGALTQLDSVTTNTLNFTAPDVAQDTTLVFKLIVSDGEDQAEQLVEVNVKAIITPAKANSDSGSGGGSLAMLLILLGMFIAYKKSYYFNK</sequence>
<dbReference type="Gene3D" id="3.10.170.10">
    <property type="match status" value="1"/>
</dbReference>
<dbReference type="InterPro" id="IPR013856">
    <property type="entry name" value="Peptidase_M4_domain"/>
</dbReference>
<dbReference type="InterPro" id="IPR013783">
    <property type="entry name" value="Ig-like_fold"/>
</dbReference>
<dbReference type="EMBL" id="JJNZ01000020">
    <property type="protein sequence ID" value="KDC51928.1"/>
    <property type="molecule type" value="Genomic_DNA"/>
</dbReference>
<dbReference type="InterPro" id="IPR059100">
    <property type="entry name" value="TSP3_bac"/>
</dbReference>
<dbReference type="Gene3D" id="1.10.390.10">
    <property type="entry name" value="Neutral Protease Domain 2"/>
    <property type="match status" value="1"/>
</dbReference>
<evidence type="ECO:0000256" key="7">
    <source>
        <dbReference type="ARBA" id="ARBA00022801"/>
    </source>
</evidence>
<feature type="domain" description="Peptidase M4 C-terminal" evidence="17">
    <location>
        <begin position="351"/>
        <end position="495"/>
    </location>
</feature>
<dbReference type="Gene3D" id="3.10.450.490">
    <property type="match status" value="1"/>
</dbReference>
<keyword evidence="4" id="KW-0645">Protease</keyword>
<feature type="compositionally biased region" description="Acidic residues" evidence="13">
    <location>
        <begin position="1307"/>
        <end position="1319"/>
    </location>
</feature>
<dbReference type="Pfam" id="PF18884">
    <property type="entry name" value="TSP3_bac"/>
    <property type="match status" value="4"/>
</dbReference>
<evidence type="ECO:0000313" key="19">
    <source>
        <dbReference type="Proteomes" id="UP000027154"/>
    </source>
</evidence>
<evidence type="ECO:0000256" key="3">
    <source>
        <dbReference type="ARBA" id="ARBA00022525"/>
    </source>
</evidence>
<evidence type="ECO:0000259" key="17">
    <source>
        <dbReference type="Pfam" id="PF02868"/>
    </source>
</evidence>
<evidence type="ECO:0000256" key="15">
    <source>
        <dbReference type="SAM" id="SignalP"/>
    </source>
</evidence>
<feature type="transmembrane region" description="Helical" evidence="14">
    <location>
        <begin position="2065"/>
        <end position="2084"/>
    </location>
</feature>
<feature type="chain" id="PRO_5044852190" evidence="15">
    <location>
        <begin position="23"/>
        <end position="2092"/>
    </location>
</feature>
<evidence type="ECO:0000256" key="4">
    <source>
        <dbReference type="ARBA" id="ARBA00022670"/>
    </source>
</evidence>
<feature type="region of interest" description="Disordered" evidence="13">
    <location>
        <begin position="1059"/>
        <end position="1080"/>
    </location>
</feature>
<comment type="caution">
    <text evidence="18">The sequence shown here is derived from an EMBL/GenBank/DDBJ whole genome shotgun (WGS) entry which is preliminary data.</text>
</comment>
<comment type="similarity">
    <text evidence="2">Belongs to the peptidase M4 family.</text>
</comment>
<reference evidence="18 19" key="1">
    <citation type="submission" date="2014-04" db="EMBL/GenBank/DDBJ databases">
        <title>Pseudoalteromonas galatheae sp. nov., isolated from a deep-sea polychaete near Canal Concepcion, Chile.</title>
        <authorList>
            <person name="Machado H.R."/>
            <person name="Gram L."/>
            <person name="Vynne N.G."/>
        </authorList>
    </citation>
    <scope>NUCLEOTIDE SEQUENCE [LARGE SCALE GENOMIC DNA]</scope>
    <source>
        <strain evidence="18 19">KMM216</strain>
    </source>
</reference>
<accession>A0ABD3YBV1</accession>
<proteinExistence type="inferred from homology"/>
<keyword evidence="14" id="KW-0472">Membrane</keyword>
<keyword evidence="3" id="KW-0964">Secreted</keyword>
<keyword evidence="11" id="KW-0865">Zymogen</keyword>
<evidence type="ECO:0000256" key="1">
    <source>
        <dbReference type="ARBA" id="ARBA00004613"/>
    </source>
</evidence>
<dbReference type="GO" id="GO:0006508">
    <property type="term" value="P:proteolysis"/>
    <property type="evidence" value="ECO:0007669"/>
    <property type="project" value="UniProtKB-KW"/>
</dbReference>
<keyword evidence="7" id="KW-0378">Hydrolase</keyword>
<keyword evidence="9" id="KW-0106">Calcium</keyword>
<evidence type="ECO:0000256" key="10">
    <source>
        <dbReference type="ARBA" id="ARBA00023049"/>
    </source>
</evidence>
<feature type="compositionally biased region" description="Polar residues" evidence="13">
    <location>
        <begin position="1321"/>
        <end position="1332"/>
    </location>
</feature>
<dbReference type="RefSeq" id="WP_033028964.1">
    <property type="nucleotide sequence ID" value="NZ_JJNZ01000020.1"/>
</dbReference>
<dbReference type="InterPro" id="IPR023612">
    <property type="entry name" value="Peptidase_M4"/>
</dbReference>
<keyword evidence="14" id="KW-0812">Transmembrane</keyword>
<feature type="compositionally biased region" description="Acidic residues" evidence="13">
    <location>
        <begin position="1068"/>
        <end position="1078"/>
    </location>
</feature>
<evidence type="ECO:0000256" key="6">
    <source>
        <dbReference type="ARBA" id="ARBA00022729"/>
    </source>
</evidence>
<dbReference type="Gene3D" id="2.60.40.10">
    <property type="entry name" value="Immunoglobulins"/>
    <property type="match status" value="1"/>
</dbReference>
<dbReference type="InterPro" id="IPR050728">
    <property type="entry name" value="Zinc_Metalloprotease_M4"/>
</dbReference>
<dbReference type="GO" id="GO:0008237">
    <property type="term" value="F:metallopeptidase activity"/>
    <property type="evidence" value="ECO:0007669"/>
    <property type="project" value="UniProtKB-KW"/>
</dbReference>
<gene>
    <name evidence="18" type="ORF">DC53_07095</name>
</gene>
<dbReference type="InterPro" id="IPR028974">
    <property type="entry name" value="TSP_type-3_rpt"/>
</dbReference>
<evidence type="ECO:0000256" key="5">
    <source>
        <dbReference type="ARBA" id="ARBA00022723"/>
    </source>
</evidence>
<dbReference type="Pfam" id="PF22352">
    <property type="entry name" value="K319L-like_PKD"/>
    <property type="match status" value="1"/>
</dbReference>
<name>A0ABD3YBV1_9GAMM</name>
<protein>
    <submittedName>
        <fullName evidence="18">Hemagglutinin</fullName>
    </submittedName>
</protein>
<dbReference type="Proteomes" id="UP000027154">
    <property type="component" value="Unassembled WGS sequence"/>
</dbReference>
<dbReference type="Gene3D" id="2.60.40.3010">
    <property type="match status" value="1"/>
</dbReference>
<dbReference type="CDD" id="cd09597">
    <property type="entry name" value="M4_TLP"/>
    <property type="match status" value="1"/>
</dbReference>
<evidence type="ECO:0000256" key="9">
    <source>
        <dbReference type="ARBA" id="ARBA00022837"/>
    </source>
</evidence>
<dbReference type="PRINTS" id="PR00730">
    <property type="entry name" value="THERMOLYSIN"/>
</dbReference>
<dbReference type="PANTHER" id="PTHR33794">
    <property type="entry name" value="BACILLOLYSIN"/>
    <property type="match status" value="1"/>
</dbReference>
<feature type="domain" description="Peptidase M4" evidence="16">
    <location>
        <begin position="209"/>
        <end position="348"/>
    </location>
</feature>
<evidence type="ECO:0000256" key="13">
    <source>
        <dbReference type="SAM" id="MobiDB-lite"/>
    </source>
</evidence>
<dbReference type="InterPro" id="IPR001570">
    <property type="entry name" value="Peptidase_M4_C_domain"/>
</dbReference>
<keyword evidence="8" id="KW-0862">Zinc</keyword>
<evidence type="ECO:0000313" key="18">
    <source>
        <dbReference type="EMBL" id="KDC51928.1"/>
    </source>
</evidence>
<dbReference type="SUPFAM" id="SSF103647">
    <property type="entry name" value="TSP type-3 repeat"/>
    <property type="match status" value="1"/>
</dbReference>
<evidence type="ECO:0000256" key="11">
    <source>
        <dbReference type="ARBA" id="ARBA00023145"/>
    </source>
</evidence>
<feature type="active site" description="Proton donor" evidence="12">
    <location>
        <position position="423"/>
    </location>
</feature>